<protein>
    <recommendedName>
        <fullName evidence="6">Zn(2)-C6 fungal-type domain-containing protein</fullName>
    </recommendedName>
</protein>
<proteinExistence type="predicted"/>
<evidence type="ECO:0000256" key="2">
    <source>
        <dbReference type="ARBA" id="ARBA00023015"/>
    </source>
</evidence>
<accession>A0A9W9UDT0</accession>
<reference evidence="7" key="1">
    <citation type="submission" date="2022-12" db="EMBL/GenBank/DDBJ databases">
        <authorList>
            <person name="Petersen C."/>
        </authorList>
    </citation>
    <scope>NUCLEOTIDE SEQUENCE</scope>
    <source>
        <strain evidence="7">IBT 35673</strain>
    </source>
</reference>
<gene>
    <name evidence="7" type="ORF">N7452_007712</name>
</gene>
<keyword evidence="4" id="KW-0804">Transcription</keyword>
<name>A0A9W9UDT0_PENBR</name>
<dbReference type="GO" id="GO:0006351">
    <property type="term" value="P:DNA-templated transcription"/>
    <property type="evidence" value="ECO:0007669"/>
    <property type="project" value="InterPro"/>
</dbReference>
<dbReference type="GO" id="GO:0000981">
    <property type="term" value="F:DNA-binding transcription factor activity, RNA polymerase II-specific"/>
    <property type="evidence" value="ECO:0007669"/>
    <property type="project" value="InterPro"/>
</dbReference>
<keyword evidence="1" id="KW-0479">Metal-binding</keyword>
<sequence>MGSSSEVQRKCRRRSSRVCQYCQRRKVRCDLAVHGSPCTNCSHFGVECVVPAKTWKFENGSPLQILETQFQGCYEDKEKSPSPIAFLPAWEAAEVEGLFKSIANSEGHAGGSKDETAKLQDHMLFSPPVIKEWAFFGYLIDEPKPEFIQRSSANLETHEIQYLRVKGALLIPNEEFLRELLRAFIQRVYYVYPILNIFDFLSAIVSDDGRHSVSLLLFQGVMLSAIPYVSLDRLVAEGFYSRKQAQDAFLQRVMALYNVGYETEQLPMIQTSLLLSLTDDPTAVKDSWHWLGLSLSFAQAVNFHLDTPENCKGDKGLSRRIWWSIFTRDRKLALGMKYPCRIRDDTYQVPMLALDDFGLHCGDPAISWLVGQDMGLQDTDYQKKAALISIQSAAMSVVIGEILMLQYASSPRPFSIGGLPSATIIPRRTATRQDIQLYEHKLALCIKYESTEFQWTEAKASHQLDTSEDETLLLLQAELSLMHLTTSMALYRPQIWPVQNSGSTDSDLQAYSQYQARLVASKVLEICNFVQGKGLFSRLSHITATSVHQAALIHLSFVNSADAVEQMLNFNKFNQCFRLLKDMDDTHMTAKLGVILLDSIAQKVALIQGTSLQALLP</sequence>
<keyword evidence="3" id="KW-0238">DNA-binding</keyword>
<evidence type="ECO:0000256" key="1">
    <source>
        <dbReference type="ARBA" id="ARBA00022723"/>
    </source>
</evidence>
<evidence type="ECO:0000256" key="5">
    <source>
        <dbReference type="ARBA" id="ARBA00023242"/>
    </source>
</evidence>
<dbReference type="PROSITE" id="PS50048">
    <property type="entry name" value="ZN2_CY6_FUNGAL_2"/>
    <property type="match status" value="1"/>
</dbReference>
<dbReference type="Proteomes" id="UP001147695">
    <property type="component" value="Unassembled WGS sequence"/>
</dbReference>
<evidence type="ECO:0000313" key="8">
    <source>
        <dbReference type="Proteomes" id="UP001147695"/>
    </source>
</evidence>
<evidence type="ECO:0000256" key="3">
    <source>
        <dbReference type="ARBA" id="ARBA00023125"/>
    </source>
</evidence>
<dbReference type="CDD" id="cd12148">
    <property type="entry name" value="fungal_TF_MHR"/>
    <property type="match status" value="1"/>
</dbReference>
<dbReference type="Gene3D" id="4.10.240.10">
    <property type="entry name" value="Zn(2)-C6 fungal-type DNA-binding domain"/>
    <property type="match status" value="1"/>
</dbReference>
<dbReference type="GO" id="GO:0003677">
    <property type="term" value="F:DNA binding"/>
    <property type="evidence" value="ECO:0007669"/>
    <property type="project" value="UniProtKB-KW"/>
</dbReference>
<dbReference type="EMBL" id="JAPZBQ010000004">
    <property type="protein sequence ID" value="KAJ5335309.1"/>
    <property type="molecule type" value="Genomic_DNA"/>
</dbReference>
<dbReference type="SUPFAM" id="SSF57701">
    <property type="entry name" value="Zn2/Cys6 DNA-binding domain"/>
    <property type="match status" value="1"/>
</dbReference>
<dbReference type="SMART" id="SM00906">
    <property type="entry name" value="Fungal_trans"/>
    <property type="match status" value="1"/>
</dbReference>
<dbReference type="InterPro" id="IPR001138">
    <property type="entry name" value="Zn2Cys6_DnaBD"/>
</dbReference>
<evidence type="ECO:0000313" key="7">
    <source>
        <dbReference type="EMBL" id="KAJ5335309.1"/>
    </source>
</evidence>
<dbReference type="PANTHER" id="PTHR47425:SF3">
    <property type="entry name" value="ZN(II)2CYS6 TRANSCRIPTION FACTOR (EUROFUNG)"/>
    <property type="match status" value="1"/>
</dbReference>
<evidence type="ECO:0000256" key="4">
    <source>
        <dbReference type="ARBA" id="ARBA00023163"/>
    </source>
</evidence>
<organism evidence="7 8">
    <name type="scientific">Penicillium brevicompactum</name>
    <dbReference type="NCBI Taxonomy" id="5074"/>
    <lineage>
        <taxon>Eukaryota</taxon>
        <taxon>Fungi</taxon>
        <taxon>Dikarya</taxon>
        <taxon>Ascomycota</taxon>
        <taxon>Pezizomycotina</taxon>
        <taxon>Eurotiomycetes</taxon>
        <taxon>Eurotiomycetidae</taxon>
        <taxon>Eurotiales</taxon>
        <taxon>Aspergillaceae</taxon>
        <taxon>Penicillium</taxon>
    </lineage>
</organism>
<reference evidence="7" key="2">
    <citation type="journal article" date="2023" name="IMA Fungus">
        <title>Comparative genomic study of the Penicillium genus elucidates a diverse pangenome and 15 lateral gene transfer events.</title>
        <authorList>
            <person name="Petersen C."/>
            <person name="Sorensen T."/>
            <person name="Nielsen M.R."/>
            <person name="Sondergaard T.E."/>
            <person name="Sorensen J.L."/>
            <person name="Fitzpatrick D.A."/>
            <person name="Frisvad J.C."/>
            <person name="Nielsen K.L."/>
        </authorList>
    </citation>
    <scope>NUCLEOTIDE SEQUENCE</scope>
    <source>
        <strain evidence="7">IBT 35673</strain>
    </source>
</reference>
<keyword evidence="5" id="KW-0539">Nucleus</keyword>
<dbReference type="GO" id="GO:0008270">
    <property type="term" value="F:zinc ion binding"/>
    <property type="evidence" value="ECO:0007669"/>
    <property type="project" value="InterPro"/>
</dbReference>
<evidence type="ECO:0000259" key="6">
    <source>
        <dbReference type="PROSITE" id="PS50048"/>
    </source>
</evidence>
<dbReference type="SMART" id="SM00066">
    <property type="entry name" value="GAL4"/>
    <property type="match status" value="1"/>
</dbReference>
<dbReference type="CDD" id="cd00067">
    <property type="entry name" value="GAL4"/>
    <property type="match status" value="1"/>
</dbReference>
<dbReference type="Pfam" id="PF04082">
    <property type="entry name" value="Fungal_trans"/>
    <property type="match status" value="1"/>
</dbReference>
<dbReference type="InterPro" id="IPR007219">
    <property type="entry name" value="XnlR_reg_dom"/>
</dbReference>
<dbReference type="AlphaFoldDB" id="A0A9W9UDT0"/>
<dbReference type="Pfam" id="PF00172">
    <property type="entry name" value="Zn_clus"/>
    <property type="match status" value="1"/>
</dbReference>
<feature type="domain" description="Zn(2)-C6 fungal-type" evidence="6">
    <location>
        <begin position="18"/>
        <end position="50"/>
    </location>
</feature>
<dbReference type="InterPro" id="IPR052761">
    <property type="entry name" value="Fungal_Detox/Toxin_TFs"/>
</dbReference>
<dbReference type="InterPro" id="IPR036864">
    <property type="entry name" value="Zn2-C6_fun-type_DNA-bd_sf"/>
</dbReference>
<comment type="caution">
    <text evidence="7">The sequence shown here is derived from an EMBL/GenBank/DDBJ whole genome shotgun (WGS) entry which is preliminary data.</text>
</comment>
<dbReference type="PANTHER" id="PTHR47425">
    <property type="entry name" value="FARB-RELATED"/>
    <property type="match status" value="1"/>
</dbReference>
<keyword evidence="2" id="KW-0805">Transcription regulation</keyword>